<dbReference type="Proteomes" id="UP001499967">
    <property type="component" value="Unassembled WGS sequence"/>
</dbReference>
<evidence type="ECO:0000256" key="1">
    <source>
        <dbReference type="SAM" id="SignalP"/>
    </source>
</evidence>
<feature type="signal peptide" evidence="1">
    <location>
        <begin position="1"/>
        <end position="24"/>
    </location>
</feature>
<keyword evidence="3" id="KW-1185">Reference proteome</keyword>
<evidence type="ECO:0000313" key="3">
    <source>
        <dbReference type="Proteomes" id="UP001499967"/>
    </source>
</evidence>
<accession>A0ABP3ZRU8</accession>
<name>A0ABP3ZRU8_9PSEU</name>
<reference evidence="3" key="1">
    <citation type="journal article" date="2019" name="Int. J. Syst. Evol. Microbiol.">
        <title>The Global Catalogue of Microorganisms (GCM) 10K type strain sequencing project: providing services to taxonomists for standard genome sequencing and annotation.</title>
        <authorList>
            <consortium name="The Broad Institute Genomics Platform"/>
            <consortium name="The Broad Institute Genome Sequencing Center for Infectious Disease"/>
            <person name="Wu L."/>
            <person name="Ma J."/>
        </authorList>
    </citation>
    <scope>NUCLEOTIDE SEQUENCE [LARGE SCALE GENOMIC DNA]</scope>
    <source>
        <strain evidence="3">JCM 11117</strain>
    </source>
</reference>
<dbReference type="EMBL" id="BAAAHP010000027">
    <property type="protein sequence ID" value="GAA0925347.1"/>
    <property type="molecule type" value="Genomic_DNA"/>
</dbReference>
<proteinExistence type="predicted"/>
<evidence type="ECO:0000313" key="2">
    <source>
        <dbReference type="EMBL" id="GAA0925347.1"/>
    </source>
</evidence>
<protein>
    <submittedName>
        <fullName evidence="2">Uncharacterized protein</fullName>
    </submittedName>
</protein>
<gene>
    <name evidence="2" type="ORF">GCM10009559_10120</name>
</gene>
<organism evidence="2 3">
    <name type="scientific">Pseudonocardia zijingensis</name>
    <dbReference type="NCBI Taxonomy" id="153376"/>
    <lineage>
        <taxon>Bacteria</taxon>
        <taxon>Bacillati</taxon>
        <taxon>Actinomycetota</taxon>
        <taxon>Actinomycetes</taxon>
        <taxon>Pseudonocardiales</taxon>
        <taxon>Pseudonocardiaceae</taxon>
        <taxon>Pseudonocardia</taxon>
    </lineage>
</organism>
<sequence length="69" mass="7322">MKPQNAKGLATQLVARLAVSTLLAAAVVLPAAVVQESPDGVSTRQVEPVMYVDCSFWATLLWGCHPRTG</sequence>
<feature type="chain" id="PRO_5046457746" evidence="1">
    <location>
        <begin position="25"/>
        <end position="69"/>
    </location>
</feature>
<dbReference type="RefSeq" id="WP_343939408.1">
    <property type="nucleotide sequence ID" value="NZ_BAAAHP010000027.1"/>
</dbReference>
<keyword evidence="1" id="KW-0732">Signal</keyword>
<comment type="caution">
    <text evidence="2">The sequence shown here is derived from an EMBL/GenBank/DDBJ whole genome shotgun (WGS) entry which is preliminary data.</text>
</comment>